<keyword evidence="1" id="KW-0472">Membrane</keyword>
<dbReference type="AlphaFoldDB" id="A0A8D8PWP8"/>
<reference evidence="2" key="1">
    <citation type="submission" date="2021-05" db="EMBL/GenBank/DDBJ databases">
        <authorList>
            <person name="Alioto T."/>
            <person name="Alioto T."/>
            <person name="Gomez Garrido J."/>
        </authorList>
    </citation>
    <scope>NUCLEOTIDE SEQUENCE</scope>
</reference>
<evidence type="ECO:0000256" key="1">
    <source>
        <dbReference type="SAM" id="Phobius"/>
    </source>
</evidence>
<sequence>MMRPRPRPTTRLLSIALLNQALMILLGLPKKKKQKNPHYFFFFYQSGCGKLLHLMSAMLLFQFWKNRNFLSRVKKKVLWDFFHYYCYYNKMEYEFFHSAEVE</sequence>
<feature type="transmembrane region" description="Helical" evidence="1">
    <location>
        <begin position="41"/>
        <end position="64"/>
    </location>
</feature>
<keyword evidence="1" id="KW-1133">Transmembrane helix</keyword>
<proteinExistence type="predicted"/>
<protein>
    <submittedName>
        <fullName evidence="2">Uncharacterized protein</fullName>
    </submittedName>
</protein>
<organism evidence="2">
    <name type="scientific">Cacopsylla melanoneura</name>
    <dbReference type="NCBI Taxonomy" id="428564"/>
    <lineage>
        <taxon>Eukaryota</taxon>
        <taxon>Metazoa</taxon>
        <taxon>Ecdysozoa</taxon>
        <taxon>Arthropoda</taxon>
        <taxon>Hexapoda</taxon>
        <taxon>Insecta</taxon>
        <taxon>Pterygota</taxon>
        <taxon>Neoptera</taxon>
        <taxon>Paraneoptera</taxon>
        <taxon>Hemiptera</taxon>
        <taxon>Sternorrhyncha</taxon>
        <taxon>Psylloidea</taxon>
        <taxon>Psyllidae</taxon>
        <taxon>Psyllinae</taxon>
        <taxon>Cacopsylla</taxon>
    </lineage>
</organism>
<accession>A0A8D8PWP8</accession>
<dbReference type="EMBL" id="HBUF01037469">
    <property type="protein sequence ID" value="CAG6616956.1"/>
    <property type="molecule type" value="Transcribed_RNA"/>
</dbReference>
<evidence type="ECO:0000313" key="2">
    <source>
        <dbReference type="EMBL" id="CAG6616956.1"/>
    </source>
</evidence>
<keyword evidence="1" id="KW-0812">Transmembrane</keyword>
<feature type="transmembrane region" description="Helical" evidence="1">
    <location>
        <begin position="12"/>
        <end position="29"/>
    </location>
</feature>
<name>A0A8D8PWP8_9HEMI</name>